<evidence type="ECO:0000313" key="7">
    <source>
        <dbReference type="EMBL" id="PZO78695.1"/>
    </source>
</evidence>
<proteinExistence type="predicted"/>
<dbReference type="Proteomes" id="UP000249557">
    <property type="component" value="Unassembled WGS sequence"/>
</dbReference>
<feature type="transmembrane region" description="Helical" evidence="5">
    <location>
        <begin position="274"/>
        <end position="292"/>
    </location>
</feature>
<dbReference type="Pfam" id="PF01699">
    <property type="entry name" value="Na_Ca_ex"/>
    <property type="match status" value="2"/>
</dbReference>
<feature type="transmembrane region" description="Helical" evidence="5">
    <location>
        <begin position="210"/>
        <end position="233"/>
    </location>
</feature>
<dbReference type="PANTHER" id="PTHR10846:SF8">
    <property type="entry name" value="INNER MEMBRANE PROTEIN YRBG"/>
    <property type="match status" value="1"/>
</dbReference>
<evidence type="ECO:0000259" key="6">
    <source>
        <dbReference type="Pfam" id="PF01699"/>
    </source>
</evidence>
<feature type="transmembrane region" description="Helical" evidence="5">
    <location>
        <begin position="175"/>
        <end position="198"/>
    </location>
</feature>
<dbReference type="Gene3D" id="6.10.280.80">
    <property type="entry name" value="NCX, peripheral helical region"/>
    <property type="match status" value="1"/>
</dbReference>
<name>A0A2W5B660_9BACT</name>
<organism evidence="7 8">
    <name type="scientific">Micavibrio aeruginosavorus</name>
    <dbReference type="NCBI Taxonomy" id="349221"/>
    <lineage>
        <taxon>Bacteria</taxon>
        <taxon>Pseudomonadati</taxon>
        <taxon>Bdellovibrionota</taxon>
        <taxon>Bdellovibrionia</taxon>
        <taxon>Bdellovibrionales</taxon>
        <taxon>Pseudobdellovibrionaceae</taxon>
        <taxon>Micavibrio</taxon>
    </lineage>
</organism>
<dbReference type="NCBIfam" id="TIGR00367">
    <property type="entry name" value="calcium/sodium antiporter"/>
    <property type="match status" value="1"/>
</dbReference>
<dbReference type="PANTHER" id="PTHR10846">
    <property type="entry name" value="SODIUM/POTASSIUM/CALCIUM EXCHANGER"/>
    <property type="match status" value="1"/>
</dbReference>
<dbReference type="InterPro" id="IPR044880">
    <property type="entry name" value="NCX_ion-bd_dom_sf"/>
</dbReference>
<sequence length="321" mass="33885">MDFLYIAVGLVLLFFGGEGLLKGSVSLARRFGLSNFLIGAVVVGFGTSMPELSVSLKAAFDNASGIVVGNVVGSNIANILLILGICAFICPILVTDRSVFRDVFVMIFGSVLLCAFALTGVINLAFGAVFFAGLIVYIIYSYKQDRQKSAAQQAEIIKHVEEDTEGAIALPLWQALLYVVIGLALLAGGATLLVEGASAIARGFGISETVIGLSLVAVGTSLPELATGVVAAWRKHTDIILGNIIGSNIFNIMAILGITAIISPVEVPEQIVNVDMWVMLAVSVLLGILLRTSHRLSRLEGVAMFALYGGYMGWLFLNNAA</sequence>
<keyword evidence="2 5" id="KW-0812">Transmembrane</keyword>
<feature type="transmembrane region" description="Helical" evidence="5">
    <location>
        <begin position="299"/>
        <end position="317"/>
    </location>
</feature>
<evidence type="ECO:0000313" key="8">
    <source>
        <dbReference type="Proteomes" id="UP000249557"/>
    </source>
</evidence>
<dbReference type="AlphaFoldDB" id="A0A2W5B660"/>
<dbReference type="Gene3D" id="1.20.1420.30">
    <property type="entry name" value="NCX, central ion-binding region"/>
    <property type="match status" value="1"/>
</dbReference>
<feature type="domain" description="Sodium/calcium exchanger membrane region" evidence="6">
    <location>
        <begin position="175"/>
        <end position="316"/>
    </location>
</feature>
<feature type="transmembrane region" description="Helical" evidence="5">
    <location>
        <begin position="240"/>
        <end position="262"/>
    </location>
</feature>
<dbReference type="EMBL" id="QFNK01000378">
    <property type="protein sequence ID" value="PZO78695.1"/>
    <property type="molecule type" value="Genomic_DNA"/>
</dbReference>
<keyword evidence="3 5" id="KW-1133">Transmembrane helix</keyword>
<reference evidence="7 8" key="1">
    <citation type="submission" date="2017-08" db="EMBL/GenBank/DDBJ databases">
        <title>Infants hospitalized years apart are colonized by the same room-sourced microbial strains.</title>
        <authorList>
            <person name="Brooks B."/>
            <person name="Olm M.R."/>
            <person name="Firek B.A."/>
            <person name="Baker R."/>
            <person name="Thomas B.C."/>
            <person name="Morowitz M.J."/>
            <person name="Banfield J.F."/>
        </authorList>
    </citation>
    <scope>NUCLEOTIDE SEQUENCE [LARGE SCALE GENOMIC DNA]</scope>
    <source>
        <strain evidence="7">S2_018_000_R2_104</strain>
    </source>
</reference>
<evidence type="ECO:0000256" key="5">
    <source>
        <dbReference type="SAM" id="Phobius"/>
    </source>
</evidence>
<comment type="caution">
    <text evidence="7">The sequence shown here is derived from an EMBL/GenBank/DDBJ whole genome shotgun (WGS) entry which is preliminary data.</text>
</comment>
<keyword evidence="4 5" id="KW-0472">Membrane</keyword>
<feature type="transmembrane region" description="Helical" evidence="5">
    <location>
        <begin position="106"/>
        <end position="139"/>
    </location>
</feature>
<dbReference type="GO" id="GO:0005262">
    <property type="term" value="F:calcium channel activity"/>
    <property type="evidence" value="ECO:0007669"/>
    <property type="project" value="TreeGrafter"/>
</dbReference>
<dbReference type="InterPro" id="IPR004837">
    <property type="entry name" value="NaCa_Exmemb"/>
</dbReference>
<comment type="subcellular location">
    <subcellularLocation>
        <location evidence="1">Membrane</location>
        <topology evidence="1">Multi-pass membrane protein</topology>
    </subcellularLocation>
</comment>
<feature type="transmembrane region" description="Helical" evidence="5">
    <location>
        <begin position="33"/>
        <end position="54"/>
    </location>
</feature>
<evidence type="ECO:0000256" key="3">
    <source>
        <dbReference type="ARBA" id="ARBA00022989"/>
    </source>
</evidence>
<evidence type="ECO:0000256" key="2">
    <source>
        <dbReference type="ARBA" id="ARBA00022692"/>
    </source>
</evidence>
<gene>
    <name evidence="7" type="ORF">DI626_11850</name>
</gene>
<evidence type="ECO:0000256" key="4">
    <source>
        <dbReference type="ARBA" id="ARBA00023136"/>
    </source>
</evidence>
<accession>A0A2W5B660</accession>
<evidence type="ECO:0000256" key="1">
    <source>
        <dbReference type="ARBA" id="ARBA00004141"/>
    </source>
</evidence>
<feature type="transmembrane region" description="Helical" evidence="5">
    <location>
        <begin position="66"/>
        <end position="94"/>
    </location>
</feature>
<dbReference type="InterPro" id="IPR004481">
    <property type="entry name" value="K/Na/Ca-exchanger"/>
</dbReference>
<dbReference type="GO" id="GO:0005886">
    <property type="term" value="C:plasma membrane"/>
    <property type="evidence" value="ECO:0007669"/>
    <property type="project" value="TreeGrafter"/>
</dbReference>
<protein>
    <submittedName>
        <fullName evidence="7">Sodium:calcium antiporter</fullName>
    </submittedName>
</protein>
<dbReference type="GO" id="GO:0006874">
    <property type="term" value="P:intracellular calcium ion homeostasis"/>
    <property type="evidence" value="ECO:0007669"/>
    <property type="project" value="TreeGrafter"/>
</dbReference>
<feature type="domain" description="Sodium/calcium exchanger membrane region" evidence="6">
    <location>
        <begin position="3"/>
        <end position="142"/>
    </location>
</feature>
<dbReference type="GO" id="GO:0008273">
    <property type="term" value="F:calcium, potassium:sodium antiporter activity"/>
    <property type="evidence" value="ECO:0007669"/>
    <property type="project" value="TreeGrafter"/>
</dbReference>